<keyword evidence="4" id="KW-1185">Reference proteome</keyword>
<feature type="signal peptide" evidence="1">
    <location>
        <begin position="1"/>
        <end position="25"/>
    </location>
</feature>
<dbReference type="AlphaFoldDB" id="A0A9P1CXB8"/>
<dbReference type="EMBL" id="CAMXCT010002624">
    <property type="protein sequence ID" value="CAI3999418.1"/>
    <property type="molecule type" value="Genomic_DNA"/>
</dbReference>
<accession>A0A9P1CXB8</accession>
<reference evidence="3 4" key="2">
    <citation type="submission" date="2024-05" db="EMBL/GenBank/DDBJ databases">
        <authorList>
            <person name="Chen Y."/>
            <person name="Shah S."/>
            <person name="Dougan E. K."/>
            <person name="Thang M."/>
            <person name="Chan C."/>
        </authorList>
    </citation>
    <scope>NUCLEOTIDE SEQUENCE [LARGE SCALE GENOMIC DNA]</scope>
</reference>
<evidence type="ECO:0000313" key="4">
    <source>
        <dbReference type="Proteomes" id="UP001152797"/>
    </source>
</evidence>
<proteinExistence type="predicted"/>
<dbReference type="EMBL" id="CAMXCT030002624">
    <property type="protein sequence ID" value="CAL4786730.1"/>
    <property type="molecule type" value="Genomic_DNA"/>
</dbReference>
<evidence type="ECO:0000313" key="3">
    <source>
        <dbReference type="EMBL" id="CAL4786730.1"/>
    </source>
</evidence>
<protein>
    <submittedName>
        <fullName evidence="3">Deoxynucleoside triphosphate triphosphohydrolase SAMHD1</fullName>
    </submittedName>
</protein>
<gene>
    <name evidence="2" type="ORF">C1SCF055_LOCUS25614</name>
</gene>
<dbReference type="EMBL" id="CAMXCT020002624">
    <property type="protein sequence ID" value="CAL1152793.1"/>
    <property type="molecule type" value="Genomic_DNA"/>
</dbReference>
<dbReference type="Proteomes" id="UP001152797">
    <property type="component" value="Unassembled WGS sequence"/>
</dbReference>
<evidence type="ECO:0000313" key="2">
    <source>
        <dbReference type="EMBL" id="CAI3999418.1"/>
    </source>
</evidence>
<organism evidence="2">
    <name type="scientific">Cladocopium goreaui</name>
    <dbReference type="NCBI Taxonomy" id="2562237"/>
    <lineage>
        <taxon>Eukaryota</taxon>
        <taxon>Sar</taxon>
        <taxon>Alveolata</taxon>
        <taxon>Dinophyceae</taxon>
        <taxon>Suessiales</taxon>
        <taxon>Symbiodiniaceae</taxon>
        <taxon>Cladocopium</taxon>
    </lineage>
</organism>
<name>A0A9P1CXB8_9DINO</name>
<evidence type="ECO:0000256" key="1">
    <source>
        <dbReference type="SAM" id="SignalP"/>
    </source>
</evidence>
<keyword evidence="1" id="KW-0732">Signal</keyword>
<reference evidence="2" key="1">
    <citation type="submission" date="2022-10" db="EMBL/GenBank/DDBJ databases">
        <authorList>
            <person name="Chen Y."/>
            <person name="Dougan E. K."/>
            <person name="Chan C."/>
            <person name="Rhodes N."/>
            <person name="Thang M."/>
        </authorList>
    </citation>
    <scope>NUCLEOTIDE SEQUENCE</scope>
</reference>
<comment type="caution">
    <text evidence="2">The sequence shown here is derived from an EMBL/GenBank/DDBJ whole genome shotgun (WGS) entry which is preliminary data.</text>
</comment>
<sequence>MSAMSAMSAIVPLSLFLVSVSPIAAELEPEDGCLLQKTNERQLLTKEEQGPVPGYTLLCGPRCRCAFPETLKEGPTNAVECAAACPTSSATSWLGFTFDPTGPECRCCNNLDIVSPVNKNFYLYAFTGEVVGDPHITTLDGKHYTLLSQGTFSLWHFSGLETELHSEEVGTKKLPIDWQVYVHYSGHQSFTKGLLLIDKSGGSIRQVLEITSQDCRWKARKGNGDWRVVDNAELISIPDGKDYVTGFDLGTVGPRGHGGHGFPNRVRFNMNTKNGKSDIAVMSLSCRPSHNMNLQISMNRQSDQQFVDGELKVARKSLSTLQTSTDFEFSVDSKWQKLGGSEQAASYFQLVDTNQTSVASFQSQGCSDAEKGLAAEACSKHLGEAHGTHFFEDCIYDVCHGAGETQAELAAELLAVTKAD</sequence>
<feature type="chain" id="PRO_5043270843" evidence="1">
    <location>
        <begin position="26"/>
        <end position="420"/>
    </location>
</feature>